<dbReference type="PANTHER" id="PTHR19849:SF0">
    <property type="entry name" value="PHOSPHOLIPASE A-2-ACTIVATING PROTEIN"/>
    <property type="match status" value="1"/>
</dbReference>
<dbReference type="AlphaFoldDB" id="A0AAD9FQN7"/>
<dbReference type="InterPro" id="IPR036322">
    <property type="entry name" value="WD40_repeat_dom_sf"/>
</dbReference>
<dbReference type="InterPro" id="IPR038122">
    <property type="entry name" value="PFU_sf"/>
</dbReference>
<dbReference type="Gene3D" id="1.25.10.10">
    <property type="entry name" value="Leucine-rich Repeat Variant"/>
    <property type="match status" value="1"/>
</dbReference>
<sequence length="791" mass="85627">MAEGEKSTFQLAMTLHGHSADVKALNAPSPDVPLLLSGSRDGSAIVWGPGRDGLWEVKLRAQGPEGKYVNSVGMVRQGGQAHLLVGSVNGVLSVFPLPSVDAPTPDGMAEPERTLIEHTANLCCLDTSPRGLIASGSWDHTAKIWKDWKVAITIKDHSNAVWAVHFVGEDRLLTAGSDNRILLHAIDINAGTSTVLQEYGGHEQPIRGVSLTTDGKGFWSCSNDASVNIYSFDKAEPLKRLYGHNSFIYAIKTTTEGGAVTSGEDGTIRVWSEEGVQDTIAHPTNSLWSCAIVPAGNGSNYIASAADDGKIRLFTRDPSLMAPAIERERFDSEVSNRALDKSQVGDVKHADLPGPEALEREGKKEGQVIMIKNNGVVEAYAWVSRTGTWKAMGRVVDAVGSKRKQIHDGKEYDYVWDVDIAEGMPPLKLPYNVTENPFIAAHNWAVKHDVPISYIDQIVAFIEKNTEGVPLGQGSSNAYVDPYTGATRYTGSSGASSSGGGWGGDPFTGGGAYSTQQAPPPKPKGVLPVKTPLSFLTINVEPVKKKVAELNDTVKSSNPELALTAKEEANLEQAFAAASKKKATYDAESILSVIKRWPADARFPLLDLARFLSSASSEMSSVDPAFWLEACEWNTPWAASRPREINTMLALRGLANQFSTPRGKEQLARSAGYLLDRLRNSLQWQDISARRVPFVTVALNYSILAVEGLLRPDDARALLELIAFVIENETADGEVLYRALVALGNMLLSPKAVGALETTILSKVRKLAVERGRKHSEQRLKDVATEIESLK</sequence>
<dbReference type="GO" id="GO:0010992">
    <property type="term" value="P:ubiquitin recycling"/>
    <property type="evidence" value="ECO:0007669"/>
    <property type="project" value="TreeGrafter"/>
</dbReference>
<dbReference type="InterPro" id="IPR015943">
    <property type="entry name" value="WD40/YVTN_repeat-like_dom_sf"/>
</dbReference>
<keyword evidence="2" id="KW-0963">Cytoplasm</keyword>
<dbReference type="GO" id="GO:0043130">
    <property type="term" value="F:ubiquitin binding"/>
    <property type="evidence" value="ECO:0007669"/>
    <property type="project" value="TreeGrafter"/>
</dbReference>
<comment type="caution">
    <text evidence="9">The sequence shown here is derived from an EMBL/GenBank/DDBJ whole genome shotgun (WGS) entry which is preliminary data.</text>
</comment>
<dbReference type="Pfam" id="PF09070">
    <property type="entry name" value="PFU"/>
    <property type="match status" value="1"/>
</dbReference>
<keyword evidence="4" id="KW-0677">Repeat</keyword>
<protein>
    <submittedName>
        <fullName evidence="9">WD40-repeat-containing domain protein</fullName>
    </submittedName>
</protein>
<dbReference type="InterPro" id="IPR001680">
    <property type="entry name" value="WD40_rpt"/>
</dbReference>
<feature type="repeat" description="WD" evidence="5">
    <location>
        <begin position="241"/>
        <end position="272"/>
    </location>
</feature>
<name>A0AAD9FQN7_PAPLA</name>
<dbReference type="SUPFAM" id="SSF50978">
    <property type="entry name" value="WD40 repeat-like"/>
    <property type="match status" value="1"/>
</dbReference>
<evidence type="ECO:0000256" key="6">
    <source>
        <dbReference type="SAM" id="MobiDB-lite"/>
    </source>
</evidence>
<dbReference type="PROSITE" id="PS51396">
    <property type="entry name" value="PUL"/>
    <property type="match status" value="1"/>
</dbReference>
<dbReference type="GO" id="GO:0043161">
    <property type="term" value="P:proteasome-mediated ubiquitin-dependent protein catabolic process"/>
    <property type="evidence" value="ECO:0007669"/>
    <property type="project" value="TreeGrafter"/>
</dbReference>
<evidence type="ECO:0000256" key="5">
    <source>
        <dbReference type="PROSITE-ProRule" id="PRU00221"/>
    </source>
</evidence>
<dbReference type="InterPro" id="IPR011989">
    <property type="entry name" value="ARM-like"/>
</dbReference>
<dbReference type="PROSITE" id="PS50082">
    <property type="entry name" value="WD_REPEATS_2"/>
    <property type="match status" value="4"/>
</dbReference>
<feature type="region of interest" description="Disordered" evidence="6">
    <location>
        <begin position="490"/>
        <end position="526"/>
    </location>
</feature>
<evidence type="ECO:0000313" key="9">
    <source>
        <dbReference type="EMBL" id="KAK1923997.1"/>
    </source>
</evidence>
<accession>A0AAD9FQN7</accession>
<feature type="compositionally biased region" description="Gly residues" evidence="6">
    <location>
        <begin position="497"/>
        <end position="512"/>
    </location>
</feature>
<comment type="subcellular location">
    <subcellularLocation>
        <location evidence="1">Cytoplasm</location>
    </subcellularLocation>
</comment>
<dbReference type="InterPro" id="IPR015155">
    <property type="entry name" value="PFU"/>
</dbReference>
<evidence type="ECO:0000256" key="1">
    <source>
        <dbReference type="ARBA" id="ARBA00004496"/>
    </source>
</evidence>
<evidence type="ECO:0000256" key="3">
    <source>
        <dbReference type="ARBA" id="ARBA00022574"/>
    </source>
</evidence>
<feature type="repeat" description="WD" evidence="5">
    <location>
        <begin position="115"/>
        <end position="146"/>
    </location>
</feature>
<evidence type="ECO:0000313" key="10">
    <source>
        <dbReference type="Proteomes" id="UP001182556"/>
    </source>
</evidence>
<keyword evidence="3 5" id="KW-0853">WD repeat</keyword>
<dbReference type="Gene3D" id="2.130.10.10">
    <property type="entry name" value="YVTN repeat-like/Quinoprotein amine dehydrogenase"/>
    <property type="match status" value="1"/>
</dbReference>
<dbReference type="Pfam" id="PF00400">
    <property type="entry name" value="WD40"/>
    <property type="match status" value="5"/>
</dbReference>
<evidence type="ECO:0000256" key="4">
    <source>
        <dbReference type="ARBA" id="ARBA00022737"/>
    </source>
</evidence>
<dbReference type="PROSITE" id="PS51394">
    <property type="entry name" value="PFU"/>
    <property type="match status" value="1"/>
</dbReference>
<feature type="domain" description="PFU" evidence="7">
    <location>
        <begin position="381"/>
        <end position="476"/>
    </location>
</feature>
<dbReference type="Proteomes" id="UP001182556">
    <property type="component" value="Unassembled WGS sequence"/>
</dbReference>
<proteinExistence type="predicted"/>
<feature type="repeat" description="WD" evidence="5">
    <location>
        <begin position="15"/>
        <end position="47"/>
    </location>
</feature>
<feature type="repeat" description="WD" evidence="5">
    <location>
        <begin position="199"/>
        <end position="240"/>
    </location>
</feature>
<evidence type="ECO:0000259" key="8">
    <source>
        <dbReference type="PROSITE" id="PS51396"/>
    </source>
</evidence>
<evidence type="ECO:0000256" key="2">
    <source>
        <dbReference type="ARBA" id="ARBA00022490"/>
    </source>
</evidence>
<dbReference type="SMART" id="SM00320">
    <property type="entry name" value="WD40"/>
    <property type="match status" value="7"/>
</dbReference>
<reference evidence="9" key="1">
    <citation type="submission" date="2023-02" db="EMBL/GenBank/DDBJ databases">
        <title>Identification and recombinant expression of a fungal hydrolase from Papiliotrema laurentii that hydrolyzes apple cutin and clears colloidal polyester polyurethane.</title>
        <authorList>
            <consortium name="DOE Joint Genome Institute"/>
            <person name="Roman V.A."/>
            <person name="Bojanowski C."/>
            <person name="Crable B.R."/>
            <person name="Wagner D.N."/>
            <person name="Hung C.S."/>
            <person name="Nadeau L.J."/>
            <person name="Schratz L."/>
            <person name="Haridas S."/>
            <person name="Pangilinan J."/>
            <person name="Lipzen A."/>
            <person name="Na H."/>
            <person name="Yan M."/>
            <person name="Ng V."/>
            <person name="Grigoriev I.V."/>
            <person name="Spatafora J.W."/>
            <person name="Barlow D."/>
            <person name="Biffinger J."/>
            <person name="Kelley-Loughnane N."/>
            <person name="Varaljay V.A."/>
            <person name="Crookes-Goodson W.J."/>
        </authorList>
    </citation>
    <scope>NUCLEOTIDE SEQUENCE</scope>
    <source>
        <strain evidence="9">5307AH</strain>
    </source>
</reference>
<gene>
    <name evidence="9" type="ORF">DB88DRAFT_463491</name>
</gene>
<dbReference type="CDD" id="cd00200">
    <property type="entry name" value="WD40"/>
    <property type="match status" value="1"/>
</dbReference>
<dbReference type="GO" id="GO:0005634">
    <property type="term" value="C:nucleus"/>
    <property type="evidence" value="ECO:0007669"/>
    <property type="project" value="TreeGrafter"/>
</dbReference>
<dbReference type="Gene3D" id="3.10.20.870">
    <property type="entry name" value="PFU (PLAA family ubiquitin binding), C-terminal domain"/>
    <property type="match status" value="1"/>
</dbReference>
<feature type="domain" description="PUL" evidence="8">
    <location>
        <begin position="525"/>
        <end position="790"/>
    </location>
</feature>
<dbReference type="PANTHER" id="PTHR19849">
    <property type="entry name" value="PHOSPHOLIPASE A-2-ACTIVATING PROTEIN"/>
    <property type="match status" value="1"/>
</dbReference>
<dbReference type="Pfam" id="PF08324">
    <property type="entry name" value="PUL"/>
    <property type="match status" value="1"/>
</dbReference>
<dbReference type="GO" id="GO:0005737">
    <property type="term" value="C:cytoplasm"/>
    <property type="evidence" value="ECO:0007669"/>
    <property type="project" value="UniProtKB-SubCell"/>
</dbReference>
<dbReference type="EMBL" id="JAODAN010000005">
    <property type="protein sequence ID" value="KAK1923997.1"/>
    <property type="molecule type" value="Genomic_DNA"/>
</dbReference>
<dbReference type="InterPro" id="IPR013535">
    <property type="entry name" value="PUL_dom"/>
</dbReference>
<evidence type="ECO:0000259" key="7">
    <source>
        <dbReference type="PROSITE" id="PS51394"/>
    </source>
</evidence>
<organism evidence="9 10">
    <name type="scientific">Papiliotrema laurentii</name>
    <name type="common">Cryptococcus laurentii</name>
    <dbReference type="NCBI Taxonomy" id="5418"/>
    <lineage>
        <taxon>Eukaryota</taxon>
        <taxon>Fungi</taxon>
        <taxon>Dikarya</taxon>
        <taxon>Basidiomycota</taxon>
        <taxon>Agaricomycotina</taxon>
        <taxon>Tremellomycetes</taxon>
        <taxon>Tremellales</taxon>
        <taxon>Rhynchogastremaceae</taxon>
        <taxon>Papiliotrema</taxon>
    </lineage>
</organism>
<keyword evidence="10" id="KW-1185">Reference proteome</keyword>